<sequence length="146" mass="16707">MIQRIIYKEAYNDSILFLQVAHRSRQQEALVNLMERFNRPKSNLEDNGLVHTTRSDLTPRTDNHNLKKSHPKDANSTASRTILRNVAKEQAFQINGPIGERGWREVTQLEICDNEATGSSIQINHAVSEEVFLQLLAQKDRSKIKA</sequence>
<comment type="caution">
    <text evidence="2">The sequence shown here is derived from an EMBL/GenBank/DDBJ whole genome shotgun (WGS) entry which is preliminary data.</text>
</comment>
<protein>
    <submittedName>
        <fullName evidence="2">Uncharacterized protein</fullName>
    </submittedName>
</protein>
<reference evidence="2 3" key="1">
    <citation type="submission" date="2019-06" db="EMBL/GenBank/DDBJ databases">
        <title>Genome Sequence of the Brown Rot Fungal Pathogen Monilinia laxa.</title>
        <authorList>
            <person name="De Miccolis Angelini R.M."/>
            <person name="Landi L."/>
            <person name="Abate D."/>
            <person name="Pollastro S."/>
            <person name="Romanazzi G."/>
            <person name="Faretra F."/>
        </authorList>
    </citation>
    <scope>NUCLEOTIDE SEQUENCE [LARGE SCALE GENOMIC DNA]</scope>
    <source>
        <strain evidence="2 3">Mlax316</strain>
    </source>
</reference>
<feature type="region of interest" description="Disordered" evidence="1">
    <location>
        <begin position="42"/>
        <end position="79"/>
    </location>
</feature>
<dbReference type="Proteomes" id="UP000326757">
    <property type="component" value="Unassembled WGS sequence"/>
</dbReference>
<organism evidence="2 3">
    <name type="scientific">Monilinia laxa</name>
    <name type="common">Brown rot fungus</name>
    <name type="synonym">Sclerotinia laxa</name>
    <dbReference type="NCBI Taxonomy" id="61186"/>
    <lineage>
        <taxon>Eukaryota</taxon>
        <taxon>Fungi</taxon>
        <taxon>Dikarya</taxon>
        <taxon>Ascomycota</taxon>
        <taxon>Pezizomycotina</taxon>
        <taxon>Leotiomycetes</taxon>
        <taxon>Helotiales</taxon>
        <taxon>Sclerotiniaceae</taxon>
        <taxon>Monilinia</taxon>
    </lineage>
</organism>
<feature type="compositionally biased region" description="Basic and acidic residues" evidence="1">
    <location>
        <begin position="53"/>
        <end position="65"/>
    </location>
</feature>
<accession>A0A5N6JUP0</accession>
<dbReference type="AlphaFoldDB" id="A0A5N6JUP0"/>
<evidence type="ECO:0000256" key="1">
    <source>
        <dbReference type="SAM" id="MobiDB-lite"/>
    </source>
</evidence>
<keyword evidence="3" id="KW-1185">Reference proteome</keyword>
<name>A0A5N6JUP0_MONLA</name>
<evidence type="ECO:0000313" key="2">
    <source>
        <dbReference type="EMBL" id="KAB8293067.1"/>
    </source>
</evidence>
<dbReference type="EMBL" id="VIGI01000012">
    <property type="protein sequence ID" value="KAB8293067.1"/>
    <property type="molecule type" value="Genomic_DNA"/>
</dbReference>
<evidence type="ECO:0000313" key="3">
    <source>
        <dbReference type="Proteomes" id="UP000326757"/>
    </source>
</evidence>
<gene>
    <name evidence="2" type="ORF">EYC80_007427</name>
</gene>
<proteinExistence type="predicted"/>
<dbReference type="OrthoDB" id="3559235at2759"/>